<sequence>MQRAMEDLMDECEELRECKEARGNDRKDSAVYEHEDYEKLRGENRVLQSDFAASRNDCTRLQSENDELRTSILAMEHESREAQIMQKSFEELQAAHEQLKKSNETLEKYLAMAVHDVQFQEQACKELERSRDALRDEMDDANIELKALEKTISNVAQEFTYKDDKIAALSTQLEQLRESACELGKTHNNLTFELEETKEELVQKSAILDCKEDYERDFFQLQADYEVVCHQLKELEDRMRAEEMRAAKDRDKDLQSFTDGLSDGFMLATLILLIALGIYGVCTGKLG</sequence>
<keyword evidence="1" id="KW-0175">Coiled coil</keyword>
<gene>
    <name evidence="3" type="ORF">RCC_06546</name>
</gene>
<dbReference type="Proteomes" id="UP000225277">
    <property type="component" value="Unassembled WGS sequence"/>
</dbReference>
<evidence type="ECO:0000256" key="2">
    <source>
        <dbReference type="SAM" id="Phobius"/>
    </source>
</evidence>
<feature type="coiled-coil region" evidence="1">
    <location>
        <begin position="58"/>
        <end position="158"/>
    </location>
</feature>
<evidence type="ECO:0000313" key="3">
    <source>
        <dbReference type="EMBL" id="CZT20688.1"/>
    </source>
</evidence>
<protein>
    <submittedName>
        <fullName evidence="3">Uncharacterized protein</fullName>
    </submittedName>
</protein>
<dbReference type="EMBL" id="FJUY01000009">
    <property type="protein sequence ID" value="CZT20688.1"/>
    <property type="molecule type" value="Genomic_DNA"/>
</dbReference>
<dbReference type="SUPFAM" id="SSF90257">
    <property type="entry name" value="Myosin rod fragments"/>
    <property type="match status" value="1"/>
</dbReference>
<evidence type="ECO:0000313" key="4">
    <source>
        <dbReference type="Proteomes" id="UP000225277"/>
    </source>
</evidence>
<name>A0A2D3UYZ0_9PEZI</name>
<dbReference type="AlphaFoldDB" id="A0A2D3UYZ0"/>
<reference evidence="3 4" key="1">
    <citation type="submission" date="2016-03" db="EMBL/GenBank/DDBJ databases">
        <authorList>
            <person name="Ploux O."/>
        </authorList>
    </citation>
    <scope>NUCLEOTIDE SEQUENCE [LARGE SCALE GENOMIC DNA]</scope>
    <source>
        <strain evidence="3 4">URUG2</strain>
    </source>
</reference>
<keyword evidence="2" id="KW-0472">Membrane</keyword>
<organism evidence="3 4">
    <name type="scientific">Ramularia collo-cygni</name>
    <dbReference type="NCBI Taxonomy" id="112498"/>
    <lineage>
        <taxon>Eukaryota</taxon>
        <taxon>Fungi</taxon>
        <taxon>Dikarya</taxon>
        <taxon>Ascomycota</taxon>
        <taxon>Pezizomycotina</taxon>
        <taxon>Dothideomycetes</taxon>
        <taxon>Dothideomycetidae</taxon>
        <taxon>Mycosphaerellales</taxon>
        <taxon>Mycosphaerellaceae</taxon>
        <taxon>Ramularia</taxon>
    </lineage>
</organism>
<keyword evidence="2" id="KW-0812">Transmembrane</keyword>
<proteinExistence type="predicted"/>
<feature type="coiled-coil region" evidence="1">
    <location>
        <begin position="225"/>
        <end position="252"/>
    </location>
</feature>
<keyword evidence="4" id="KW-1185">Reference proteome</keyword>
<dbReference type="GeneID" id="35601681"/>
<accession>A0A2D3UYZ0</accession>
<dbReference type="RefSeq" id="XP_023627577.1">
    <property type="nucleotide sequence ID" value="XM_023771809.1"/>
</dbReference>
<evidence type="ECO:0000256" key="1">
    <source>
        <dbReference type="SAM" id="Coils"/>
    </source>
</evidence>
<keyword evidence="2" id="KW-1133">Transmembrane helix</keyword>
<feature type="transmembrane region" description="Helical" evidence="2">
    <location>
        <begin position="264"/>
        <end position="282"/>
    </location>
</feature>